<dbReference type="GO" id="GO:0008270">
    <property type="term" value="F:zinc ion binding"/>
    <property type="evidence" value="ECO:0007669"/>
    <property type="project" value="UniProtKB-KW"/>
</dbReference>
<keyword evidence="4 7" id="KW-0863">Zinc-finger</keyword>
<feature type="domain" description="C2H2-type" evidence="9">
    <location>
        <begin position="498"/>
        <end position="527"/>
    </location>
</feature>
<keyword evidence="3" id="KW-0677">Repeat</keyword>
<protein>
    <submittedName>
        <fullName evidence="10">Krueppel-like factor 5</fullName>
    </submittedName>
</protein>
<accession>A0A0V1CDK7</accession>
<dbReference type="SUPFAM" id="SSF57667">
    <property type="entry name" value="beta-beta-alpha zinc fingers"/>
    <property type="match status" value="2"/>
</dbReference>
<comment type="caution">
    <text evidence="10">The sequence shown here is derived from an EMBL/GenBank/DDBJ whole genome shotgun (WGS) entry which is preliminary data.</text>
</comment>
<dbReference type="FunFam" id="3.30.160.60:FF:000018">
    <property type="entry name" value="Krueppel-like factor 15"/>
    <property type="match status" value="1"/>
</dbReference>
<keyword evidence="5" id="KW-0862">Zinc</keyword>
<name>A0A0V1CDK7_TRIBR</name>
<evidence type="ECO:0000256" key="7">
    <source>
        <dbReference type="PROSITE-ProRule" id="PRU00042"/>
    </source>
</evidence>
<proteinExistence type="predicted"/>
<dbReference type="PROSITE" id="PS00028">
    <property type="entry name" value="ZINC_FINGER_C2H2_1"/>
    <property type="match status" value="3"/>
</dbReference>
<gene>
    <name evidence="10" type="primary">KLF5</name>
    <name evidence="10" type="ORF">T03_16074</name>
</gene>
<feature type="compositionally biased region" description="Polar residues" evidence="8">
    <location>
        <begin position="401"/>
        <end position="411"/>
    </location>
</feature>
<evidence type="ECO:0000256" key="6">
    <source>
        <dbReference type="ARBA" id="ARBA00023242"/>
    </source>
</evidence>
<dbReference type="PANTHER" id="PTHR23235:SF77">
    <property type="entry name" value="KRUEPPEL-LIKE FACTOR 7"/>
    <property type="match status" value="1"/>
</dbReference>
<dbReference type="Pfam" id="PF00096">
    <property type="entry name" value="zf-C2H2"/>
    <property type="match status" value="3"/>
</dbReference>
<keyword evidence="2" id="KW-0479">Metal-binding</keyword>
<dbReference type="InterPro" id="IPR036236">
    <property type="entry name" value="Znf_C2H2_sf"/>
</dbReference>
<dbReference type="GO" id="GO:0005634">
    <property type="term" value="C:nucleus"/>
    <property type="evidence" value="ECO:0007669"/>
    <property type="project" value="UniProtKB-SubCell"/>
</dbReference>
<dbReference type="SMART" id="SM00355">
    <property type="entry name" value="ZnF_C2H2"/>
    <property type="match status" value="3"/>
</dbReference>
<evidence type="ECO:0000256" key="4">
    <source>
        <dbReference type="ARBA" id="ARBA00022771"/>
    </source>
</evidence>
<dbReference type="FunFam" id="3.30.160.60:FF:000630">
    <property type="entry name" value="Zinc finger protein 180"/>
    <property type="match status" value="1"/>
</dbReference>
<dbReference type="GO" id="GO:0000981">
    <property type="term" value="F:DNA-binding transcription factor activity, RNA polymerase II-specific"/>
    <property type="evidence" value="ECO:0007669"/>
    <property type="project" value="TreeGrafter"/>
</dbReference>
<dbReference type="Proteomes" id="UP000054653">
    <property type="component" value="Unassembled WGS sequence"/>
</dbReference>
<keyword evidence="6" id="KW-0539">Nucleus</keyword>
<evidence type="ECO:0000259" key="9">
    <source>
        <dbReference type="PROSITE" id="PS50157"/>
    </source>
</evidence>
<reference evidence="10 11" key="1">
    <citation type="submission" date="2015-01" db="EMBL/GenBank/DDBJ databases">
        <title>Evolution of Trichinella species and genotypes.</title>
        <authorList>
            <person name="Korhonen P.K."/>
            <person name="Edoardo P."/>
            <person name="Giuseppe L.R."/>
            <person name="Gasser R.B."/>
        </authorList>
    </citation>
    <scope>NUCLEOTIDE SEQUENCE [LARGE SCALE GENOMIC DNA]</scope>
    <source>
        <strain evidence="10">ISS120</strain>
    </source>
</reference>
<evidence type="ECO:0000256" key="1">
    <source>
        <dbReference type="ARBA" id="ARBA00004123"/>
    </source>
</evidence>
<dbReference type="OrthoDB" id="4748970at2759"/>
<dbReference type="GO" id="GO:0000978">
    <property type="term" value="F:RNA polymerase II cis-regulatory region sequence-specific DNA binding"/>
    <property type="evidence" value="ECO:0007669"/>
    <property type="project" value="TreeGrafter"/>
</dbReference>
<evidence type="ECO:0000313" key="11">
    <source>
        <dbReference type="Proteomes" id="UP000054653"/>
    </source>
</evidence>
<feature type="domain" description="C2H2-type" evidence="9">
    <location>
        <begin position="468"/>
        <end position="497"/>
    </location>
</feature>
<dbReference type="PANTHER" id="PTHR23235">
    <property type="entry name" value="KRUEPPEL-LIKE TRANSCRIPTION FACTOR"/>
    <property type="match status" value="1"/>
</dbReference>
<dbReference type="STRING" id="45882.A0A0V1CDK7"/>
<comment type="subcellular location">
    <subcellularLocation>
        <location evidence="1">Nucleus</location>
    </subcellularLocation>
</comment>
<sequence>MNQNISSKCHQKIYTYRCGSIYESDKSIYRDITEIKKESRGTLLKFGASLKPLTNESSGFGHALWRNRPIQSLERKLAFIDNFTVKSVNEQSRPSGIEATYLAVCLVVAEVDFEFGRRPITTTTTIYRKVKSRPKTSQQKIVKKKPSPSPSIYLCLKRTYPCNISHNWNMDGTLEPVLCSTIEEDDVFDDPSPTCQYAPELKKEEFKEYLSGWAAEQTKPRRESASHVEEFFRSADQPRPNARFNSVGGALTFGSPWLNPSATVWSSEQLCGNPMATSSNEMVVCPYVLTELKGAGSSDKNGLSRILSQTAGSLSRVKLESCDELSHQSTTTTTTAAAAATSATLPVQVKLEEAENNHQQLVNWKEANTSMPGWNGGLIVHTTVPVQDILSQQQQQQQQQPSPTTISSQCPAKQDMQACKQDPVPLSCLPPGVDRKIFFPPSMWHGRGPQAPKSKRRSNPELEKRRIHYCDYPDCNKVYTKSSHLKAHQRIHTGEKPYTCQWPNCQWRFARSDELTRHYRKHTGAKPFRCKLCDRCFARSDHLALHMRRHQPKNRVSRHMSLDPTSAAAAAAANISPLNPHLPLQHSRSNPIAYCLKVQSDQLHRAIQLTEFTPIGFVQTIEMSEMKKLIAIMLLAYLVDSVIFKCPHDVFNKTAGWMKNNACMTVVKAPTGVDLDDDYVKECQKYSGGSGYMQRNLASIIRKKKLVQERAGDLAIYLNYKIVGQVFEKNLTVVKYTLSGTLADAQPQVFNMKDTGWDTISSKIYIPTEWVNQVGNTTIKIPLCAVFVRQNIDFVPCKSGETFTHIICTIERLGMCKTEDREFDESGCRECEEDYLLPYCKNKSVITNPRRKAKKLGEETMSAMSSARASTFGSFASAFGSFASVASVKK</sequence>
<dbReference type="EMBL" id="JYDI01000249">
    <property type="protein sequence ID" value="KRY47250.1"/>
    <property type="molecule type" value="Genomic_DNA"/>
</dbReference>
<feature type="region of interest" description="Disordered" evidence="8">
    <location>
        <begin position="440"/>
        <end position="462"/>
    </location>
</feature>
<evidence type="ECO:0000256" key="3">
    <source>
        <dbReference type="ARBA" id="ARBA00022737"/>
    </source>
</evidence>
<evidence type="ECO:0000256" key="2">
    <source>
        <dbReference type="ARBA" id="ARBA00022723"/>
    </source>
</evidence>
<dbReference type="Gene3D" id="3.30.160.60">
    <property type="entry name" value="Classic Zinc Finger"/>
    <property type="match status" value="3"/>
</dbReference>
<keyword evidence="11" id="KW-1185">Reference proteome</keyword>
<evidence type="ECO:0000256" key="8">
    <source>
        <dbReference type="SAM" id="MobiDB-lite"/>
    </source>
</evidence>
<dbReference type="FunFam" id="3.30.160.60:FF:000021">
    <property type="entry name" value="Basic krueppel-like factor 3"/>
    <property type="match status" value="1"/>
</dbReference>
<dbReference type="InterPro" id="IPR013087">
    <property type="entry name" value="Znf_C2H2_type"/>
</dbReference>
<organism evidence="10 11">
    <name type="scientific">Trichinella britovi</name>
    <name type="common">Parasitic roundworm</name>
    <dbReference type="NCBI Taxonomy" id="45882"/>
    <lineage>
        <taxon>Eukaryota</taxon>
        <taxon>Metazoa</taxon>
        <taxon>Ecdysozoa</taxon>
        <taxon>Nematoda</taxon>
        <taxon>Enoplea</taxon>
        <taxon>Dorylaimia</taxon>
        <taxon>Trichinellida</taxon>
        <taxon>Trichinellidae</taxon>
        <taxon>Trichinella</taxon>
    </lineage>
</organism>
<feature type="domain" description="C2H2-type" evidence="9">
    <location>
        <begin position="528"/>
        <end position="555"/>
    </location>
</feature>
<evidence type="ECO:0000313" key="10">
    <source>
        <dbReference type="EMBL" id="KRY47250.1"/>
    </source>
</evidence>
<dbReference type="AlphaFoldDB" id="A0A0V1CDK7"/>
<evidence type="ECO:0000256" key="5">
    <source>
        <dbReference type="ARBA" id="ARBA00022833"/>
    </source>
</evidence>
<feature type="region of interest" description="Disordered" evidence="8">
    <location>
        <begin position="392"/>
        <end position="414"/>
    </location>
</feature>
<dbReference type="PROSITE" id="PS50157">
    <property type="entry name" value="ZINC_FINGER_C2H2_2"/>
    <property type="match status" value="3"/>
</dbReference>